<dbReference type="InterPro" id="IPR052613">
    <property type="entry name" value="LicD_transferase"/>
</dbReference>
<protein>
    <recommendedName>
        <fullName evidence="5">Fukutin-related protein</fullName>
    </recommendedName>
</protein>
<dbReference type="EMBL" id="CAACVG010007790">
    <property type="protein sequence ID" value="VEN47074.1"/>
    <property type="molecule type" value="Genomic_DNA"/>
</dbReference>
<name>A0A653CI99_CALMS</name>
<sequence length="506" mass="58847">MRFRFFKSLLFLLLFVCMKVITLYFTFRLFISLTSSKPEQEPTAEPTTKSSLKYVGKLISVILRDFELHENDVTITAHSFLSLFPMMQIYILYDELPYPPLDIMLTNNTLPNVKFVKLTPTLKTSFIGQYPLNEINTKYVMFVPDSTRITSRQTLQIMINELNTFSGNIIAAPISSHNKNMNCLRINVNLKEWTLKYSALKSLECDGVLGKHIILLETEHLKELANAFLLPFPHSFYIQTAALNFKVKIVKGLSFHEGKPVLRSHHAQWKLKQTEAQRLKRLYNLFKIRQVVRETGVTEWYGCTKETPRCFGTVLESMPSYLYEKKWTPPCCLSNLRKTARYIFNIFDEAGIRYWLEAGSLLGAMRSGDILPWDHDVDVGFVREDLARCHWLKKAKDRPVIDNKGFLWEKATEGNFYHVHFSKINKIHVNLFPFYSKNGTMVRDSWFTTHKNMEFPDNFLHPMSSIDFVGRSVPSPNNIRDFLEMKFGRGAIENPEYPDPAKLKFP</sequence>
<dbReference type="GO" id="GO:0005794">
    <property type="term" value="C:Golgi apparatus"/>
    <property type="evidence" value="ECO:0007669"/>
    <property type="project" value="TreeGrafter"/>
</dbReference>
<reference evidence="3 4" key="1">
    <citation type="submission" date="2019-01" db="EMBL/GenBank/DDBJ databases">
        <authorList>
            <person name="Sayadi A."/>
        </authorList>
    </citation>
    <scope>NUCLEOTIDE SEQUENCE [LARGE SCALE GENOMIC DNA]</scope>
</reference>
<proteinExistence type="predicted"/>
<dbReference type="Pfam" id="PF22921">
    <property type="entry name" value="FKRP_N"/>
    <property type="match status" value="1"/>
</dbReference>
<organism evidence="3 4">
    <name type="scientific">Callosobruchus maculatus</name>
    <name type="common">Southern cowpea weevil</name>
    <name type="synonym">Pulse bruchid</name>
    <dbReference type="NCBI Taxonomy" id="64391"/>
    <lineage>
        <taxon>Eukaryota</taxon>
        <taxon>Metazoa</taxon>
        <taxon>Ecdysozoa</taxon>
        <taxon>Arthropoda</taxon>
        <taxon>Hexapoda</taxon>
        <taxon>Insecta</taxon>
        <taxon>Pterygota</taxon>
        <taxon>Neoptera</taxon>
        <taxon>Endopterygota</taxon>
        <taxon>Coleoptera</taxon>
        <taxon>Polyphaga</taxon>
        <taxon>Cucujiformia</taxon>
        <taxon>Chrysomeloidea</taxon>
        <taxon>Chrysomelidae</taxon>
        <taxon>Bruchinae</taxon>
        <taxon>Bruchini</taxon>
        <taxon>Callosobruchus</taxon>
    </lineage>
</organism>
<evidence type="ECO:0000313" key="4">
    <source>
        <dbReference type="Proteomes" id="UP000410492"/>
    </source>
</evidence>
<accession>A0A653CI99</accession>
<dbReference type="InterPro" id="IPR055105">
    <property type="entry name" value="FKRP_N"/>
</dbReference>
<feature type="domain" description="LicD/FKTN/FKRP nucleotidyltransferase" evidence="1">
    <location>
        <begin position="349"/>
        <end position="388"/>
    </location>
</feature>
<dbReference type="PANTHER" id="PTHR13627">
    <property type="entry name" value="FUKUTIN RELATED PROTEIN"/>
    <property type="match status" value="1"/>
</dbReference>
<gene>
    <name evidence="3" type="ORF">CALMAC_LOCUS8957</name>
</gene>
<dbReference type="Proteomes" id="UP000410492">
    <property type="component" value="Unassembled WGS sequence"/>
</dbReference>
<dbReference type="PANTHER" id="PTHR13627:SF31">
    <property type="entry name" value="RIBITOL 5-PHOSPHATE TRANSFERASE FKRP"/>
    <property type="match status" value="1"/>
</dbReference>
<dbReference type="Pfam" id="PF04991">
    <property type="entry name" value="LicD"/>
    <property type="match status" value="1"/>
</dbReference>
<dbReference type="InterPro" id="IPR007074">
    <property type="entry name" value="LicD/FKTN/FKRP_NTP_transf"/>
</dbReference>
<keyword evidence="4" id="KW-1185">Reference proteome</keyword>
<evidence type="ECO:0000259" key="2">
    <source>
        <dbReference type="Pfam" id="PF22921"/>
    </source>
</evidence>
<dbReference type="AlphaFoldDB" id="A0A653CI99"/>
<dbReference type="GO" id="GO:0035269">
    <property type="term" value="P:protein O-linked glycosylation via mannose"/>
    <property type="evidence" value="ECO:0007669"/>
    <property type="project" value="TreeGrafter"/>
</dbReference>
<evidence type="ECO:0000259" key="1">
    <source>
        <dbReference type="Pfam" id="PF04991"/>
    </source>
</evidence>
<evidence type="ECO:0008006" key="5">
    <source>
        <dbReference type="Google" id="ProtNLM"/>
    </source>
</evidence>
<evidence type="ECO:0000313" key="3">
    <source>
        <dbReference type="EMBL" id="VEN47074.1"/>
    </source>
</evidence>
<feature type="domain" description="FKRP stem" evidence="2">
    <location>
        <begin position="53"/>
        <end position="293"/>
    </location>
</feature>
<dbReference type="OrthoDB" id="444255at2759"/>